<evidence type="ECO:0000256" key="2">
    <source>
        <dbReference type="ARBA" id="ARBA00023134"/>
    </source>
</evidence>
<reference evidence="3 4" key="1">
    <citation type="journal article" date="2018" name="PLoS Genet.">
        <title>Population sequencing reveals clonal diversity and ancestral inbreeding in the grapevine cultivar Chardonnay.</title>
        <authorList>
            <person name="Roach M.J."/>
            <person name="Johnson D.L."/>
            <person name="Bohlmann J."/>
            <person name="van Vuuren H.J."/>
            <person name="Jones S.J."/>
            <person name="Pretorius I.S."/>
            <person name="Schmidt S.A."/>
            <person name="Borneman A.R."/>
        </authorList>
    </citation>
    <scope>NUCLEOTIDE SEQUENCE [LARGE SCALE GENOMIC DNA]</scope>
    <source>
        <strain evidence="4">cv. Chardonnay</strain>
        <tissue evidence="3">Leaf</tissue>
    </source>
</reference>
<name>A0A438BV36_VITVI</name>
<dbReference type="Pfam" id="PF00025">
    <property type="entry name" value="Arf"/>
    <property type="match status" value="1"/>
</dbReference>
<evidence type="ECO:0000313" key="3">
    <source>
        <dbReference type="EMBL" id="RVW14757.1"/>
    </source>
</evidence>
<dbReference type="Proteomes" id="UP000288805">
    <property type="component" value="Unassembled WGS sequence"/>
</dbReference>
<dbReference type="EMBL" id="QGNW01002611">
    <property type="protein sequence ID" value="RVW14757.1"/>
    <property type="molecule type" value="Genomic_DNA"/>
</dbReference>
<dbReference type="AlphaFoldDB" id="A0A438BV36"/>
<comment type="caution">
    <text evidence="3">The sequence shown here is derived from an EMBL/GenBank/DDBJ whole genome shotgun (WGS) entry which is preliminary data.</text>
</comment>
<gene>
    <name evidence="3" type="ORF">CK203_091048</name>
</gene>
<dbReference type="GO" id="GO:0003924">
    <property type="term" value="F:GTPase activity"/>
    <property type="evidence" value="ECO:0007669"/>
    <property type="project" value="InterPro"/>
</dbReference>
<sequence length="126" mass="14379">MRDIHLYSTLPYTLKPLNKLLDCLGIRQLRASITRTNSLHTKPSLELLFLESIVLLDLDNAASSDELARYLDLKNLDERIYMFEAVSTFDGMGIKESMDWLVEVMERSKRTEMLRVRAGVTSPASA</sequence>
<evidence type="ECO:0000256" key="1">
    <source>
        <dbReference type="ARBA" id="ARBA00022741"/>
    </source>
</evidence>
<proteinExistence type="predicted"/>
<keyword evidence="2" id="KW-0342">GTP-binding</keyword>
<keyword evidence="1" id="KW-0547">Nucleotide-binding</keyword>
<dbReference type="InterPro" id="IPR027417">
    <property type="entry name" value="P-loop_NTPase"/>
</dbReference>
<dbReference type="Gene3D" id="3.40.50.300">
    <property type="entry name" value="P-loop containing nucleotide triphosphate hydrolases"/>
    <property type="match status" value="1"/>
</dbReference>
<accession>A0A438BV36</accession>
<evidence type="ECO:0000313" key="4">
    <source>
        <dbReference type="Proteomes" id="UP000288805"/>
    </source>
</evidence>
<dbReference type="InterPro" id="IPR006689">
    <property type="entry name" value="Small_GTPase_ARF/SAR"/>
</dbReference>
<organism evidence="3 4">
    <name type="scientific">Vitis vinifera</name>
    <name type="common">Grape</name>
    <dbReference type="NCBI Taxonomy" id="29760"/>
    <lineage>
        <taxon>Eukaryota</taxon>
        <taxon>Viridiplantae</taxon>
        <taxon>Streptophyta</taxon>
        <taxon>Embryophyta</taxon>
        <taxon>Tracheophyta</taxon>
        <taxon>Spermatophyta</taxon>
        <taxon>Magnoliopsida</taxon>
        <taxon>eudicotyledons</taxon>
        <taxon>Gunneridae</taxon>
        <taxon>Pentapetalae</taxon>
        <taxon>rosids</taxon>
        <taxon>Vitales</taxon>
        <taxon>Vitaceae</taxon>
        <taxon>Viteae</taxon>
        <taxon>Vitis</taxon>
    </lineage>
</organism>
<protein>
    <submittedName>
        <fullName evidence="3">Uncharacterized protein</fullName>
    </submittedName>
</protein>
<dbReference type="GO" id="GO:0005525">
    <property type="term" value="F:GTP binding"/>
    <property type="evidence" value="ECO:0007669"/>
    <property type="project" value="UniProtKB-KW"/>
</dbReference>